<accession>A0A6G0YPR9</accession>
<dbReference type="EMBL" id="VUJU01002962">
    <property type="protein sequence ID" value="KAF0759534.1"/>
    <property type="molecule type" value="Genomic_DNA"/>
</dbReference>
<reference evidence="2 3" key="1">
    <citation type="submission" date="2019-08" db="EMBL/GenBank/DDBJ databases">
        <title>Whole genome of Aphis craccivora.</title>
        <authorList>
            <person name="Voronova N.V."/>
            <person name="Shulinski R.S."/>
            <person name="Bandarenka Y.V."/>
            <person name="Zhorov D.G."/>
            <person name="Warner D."/>
        </authorList>
    </citation>
    <scope>NUCLEOTIDE SEQUENCE [LARGE SCALE GENOMIC DNA]</scope>
    <source>
        <strain evidence="2">180601</strain>
        <tissue evidence="2">Whole Body</tissue>
    </source>
</reference>
<name>A0A6G0YPR9_APHCR</name>
<evidence type="ECO:0000313" key="3">
    <source>
        <dbReference type="Proteomes" id="UP000478052"/>
    </source>
</evidence>
<keyword evidence="1" id="KW-1133">Transmembrane helix</keyword>
<keyword evidence="1" id="KW-0812">Transmembrane</keyword>
<dbReference type="AlphaFoldDB" id="A0A6G0YPR9"/>
<proteinExistence type="predicted"/>
<evidence type="ECO:0000256" key="1">
    <source>
        <dbReference type="SAM" id="Phobius"/>
    </source>
</evidence>
<evidence type="ECO:0000313" key="2">
    <source>
        <dbReference type="EMBL" id="KAF0759534.1"/>
    </source>
</evidence>
<sequence>MDNRVNYFRVVGQLSKARRGFFHHFHCAIQLVTTWHFDTCHRLSGKDNNIICYFIYLYSEKGCILDSERSDECIDFTMLCVFCVCVSVYTRTCRNNSSISNFRGGFRWKSESCWCIIGEFLNAPGKTGIFTQNQFSTKSIFLYGCNSKTILKYLKFTIFLKIFLLKLILWYIQAIKT</sequence>
<comment type="caution">
    <text evidence="2">The sequence shown here is derived from an EMBL/GenBank/DDBJ whole genome shotgun (WGS) entry which is preliminary data.</text>
</comment>
<keyword evidence="1" id="KW-0472">Membrane</keyword>
<keyword evidence="3" id="KW-1185">Reference proteome</keyword>
<organism evidence="2 3">
    <name type="scientific">Aphis craccivora</name>
    <name type="common">Cowpea aphid</name>
    <dbReference type="NCBI Taxonomy" id="307492"/>
    <lineage>
        <taxon>Eukaryota</taxon>
        <taxon>Metazoa</taxon>
        <taxon>Ecdysozoa</taxon>
        <taxon>Arthropoda</taxon>
        <taxon>Hexapoda</taxon>
        <taxon>Insecta</taxon>
        <taxon>Pterygota</taxon>
        <taxon>Neoptera</taxon>
        <taxon>Paraneoptera</taxon>
        <taxon>Hemiptera</taxon>
        <taxon>Sternorrhyncha</taxon>
        <taxon>Aphidomorpha</taxon>
        <taxon>Aphidoidea</taxon>
        <taxon>Aphididae</taxon>
        <taxon>Aphidini</taxon>
        <taxon>Aphis</taxon>
        <taxon>Aphis</taxon>
    </lineage>
</organism>
<gene>
    <name evidence="2" type="ORF">FWK35_00030372</name>
</gene>
<protein>
    <submittedName>
        <fullName evidence="2">Uncharacterized protein</fullName>
    </submittedName>
</protein>
<feature type="transmembrane region" description="Helical" evidence="1">
    <location>
        <begin position="153"/>
        <end position="172"/>
    </location>
</feature>
<dbReference type="Proteomes" id="UP000478052">
    <property type="component" value="Unassembled WGS sequence"/>
</dbReference>